<comment type="catalytic activity">
    <reaction evidence="6">
        <text>L-aspartyl-tRNA(Asn) + L-glutamine + ATP + H2O = L-asparaginyl-tRNA(Asn) + L-glutamate + ADP + phosphate + 2 H(+)</text>
        <dbReference type="Rhea" id="RHEA:14513"/>
        <dbReference type="Rhea" id="RHEA-COMP:9674"/>
        <dbReference type="Rhea" id="RHEA-COMP:9677"/>
        <dbReference type="ChEBI" id="CHEBI:15377"/>
        <dbReference type="ChEBI" id="CHEBI:15378"/>
        <dbReference type="ChEBI" id="CHEBI:29985"/>
        <dbReference type="ChEBI" id="CHEBI:30616"/>
        <dbReference type="ChEBI" id="CHEBI:43474"/>
        <dbReference type="ChEBI" id="CHEBI:58359"/>
        <dbReference type="ChEBI" id="CHEBI:78515"/>
        <dbReference type="ChEBI" id="CHEBI:78516"/>
        <dbReference type="ChEBI" id="CHEBI:456216"/>
    </reaction>
</comment>
<dbReference type="InterPro" id="IPR004412">
    <property type="entry name" value="GatA"/>
</dbReference>
<gene>
    <name evidence="5" type="primary">gatA</name>
    <name evidence="6" type="synonym">gatC</name>
    <name evidence="8" type="ORF">A2975_05445</name>
</gene>
<evidence type="ECO:0000313" key="9">
    <source>
        <dbReference type="Proteomes" id="UP000178429"/>
    </source>
</evidence>
<comment type="catalytic activity">
    <reaction evidence="5">
        <text>L-glutamyl-tRNA(Gln) + L-glutamine + ATP + H2O = L-glutaminyl-tRNA(Gln) + L-glutamate + ADP + phosphate + H(+)</text>
        <dbReference type="Rhea" id="RHEA:17521"/>
        <dbReference type="Rhea" id="RHEA-COMP:9681"/>
        <dbReference type="Rhea" id="RHEA-COMP:9684"/>
        <dbReference type="ChEBI" id="CHEBI:15377"/>
        <dbReference type="ChEBI" id="CHEBI:15378"/>
        <dbReference type="ChEBI" id="CHEBI:29985"/>
        <dbReference type="ChEBI" id="CHEBI:30616"/>
        <dbReference type="ChEBI" id="CHEBI:43474"/>
        <dbReference type="ChEBI" id="CHEBI:58359"/>
        <dbReference type="ChEBI" id="CHEBI:78520"/>
        <dbReference type="ChEBI" id="CHEBI:78521"/>
        <dbReference type="ChEBI" id="CHEBI:456216"/>
        <dbReference type="EC" id="6.3.5.7"/>
    </reaction>
</comment>
<dbReference type="GO" id="GO:0030956">
    <property type="term" value="C:glutamyl-tRNA(Gln) amidotransferase complex"/>
    <property type="evidence" value="ECO:0007669"/>
    <property type="project" value="InterPro"/>
</dbReference>
<evidence type="ECO:0000256" key="6">
    <source>
        <dbReference type="HAMAP-Rule" id="MF_00122"/>
    </source>
</evidence>
<keyword evidence="1 5" id="KW-0436">Ligase</keyword>
<dbReference type="HAMAP" id="MF_00122">
    <property type="entry name" value="GatC"/>
    <property type="match status" value="1"/>
</dbReference>
<dbReference type="EC" id="6.3.5.-" evidence="6"/>
<keyword evidence="4 5" id="KW-0648">Protein biosynthesis</keyword>
<name>A0A1F8BZD2_9BACT</name>
<dbReference type="GO" id="GO:0005524">
    <property type="term" value="F:ATP binding"/>
    <property type="evidence" value="ECO:0007669"/>
    <property type="project" value="UniProtKB-KW"/>
</dbReference>
<dbReference type="Gene3D" id="1.10.20.60">
    <property type="entry name" value="Glu-tRNAGln amidotransferase C subunit, N-terminal domain"/>
    <property type="match status" value="1"/>
</dbReference>
<dbReference type="GO" id="GO:0050567">
    <property type="term" value="F:glutaminyl-tRNA synthase (glutamine-hydrolyzing) activity"/>
    <property type="evidence" value="ECO:0007669"/>
    <property type="project" value="UniProtKB-UniRule"/>
</dbReference>
<evidence type="ECO:0000256" key="2">
    <source>
        <dbReference type="ARBA" id="ARBA00022741"/>
    </source>
</evidence>
<dbReference type="SUPFAM" id="SSF75304">
    <property type="entry name" value="Amidase signature (AS) enzymes"/>
    <property type="match status" value="1"/>
</dbReference>
<proteinExistence type="inferred from homology"/>
<dbReference type="Pfam" id="PF01425">
    <property type="entry name" value="Amidase"/>
    <property type="match status" value="1"/>
</dbReference>
<comment type="similarity">
    <text evidence="5">Belongs to the amidase family. GatA subfamily.</text>
</comment>
<dbReference type="AlphaFoldDB" id="A0A1F8BZD2"/>
<dbReference type="Pfam" id="PF02686">
    <property type="entry name" value="GatC"/>
    <property type="match status" value="1"/>
</dbReference>
<feature type="active site" description="Acyl-ester intermediate" evidence="5">
    <location>
        <position position="232"/>
    </location>
</feature>
<evidence type="ECO:0000313" key="8">
    <source>
        <dbReference type="EMBL" id="OGM68715.1"/>
    </source>
</evidence>
<dbReference type="PANTHER" id="PTHR11895:SF151">
    <property type="entry name" value="GLUTAMYL-TRNA(GLN) AMIDOTRANSFERASE SUBUNIT A"/>
    <property type="match status" value="1"/>
</dbReference>
<dbReference type="GO" id="GO:0006450">
    <property type="term" value="P:regulation of translational fidelity"/>
    <property type="evidence" value="ECO:0007669"/>
    <property type="project" value="InterPro"/>
</dbReference>
<dbReference type="SUPFAM" id="SSF141000">
    <property type="entry name" value="Glu-tRNAGln amidotransferase C subunit"/>
    <property type="match status" value="1"/>
</dbReference>
<feature type="domain" description="Amidase" evidence="7">
    <location>
        <begin position="133"/>
        <end position="500"/>
    </location>
</feature>
<evidence type="ECO:0000256" key="3">
    <source>
        <dbReference type="ARBA" id="ARBA00022840"/>
    </source>
</evidence>
<comment type="function">
    <text evidence="5">Allows the formation of correctly charged Gln-tRNA(Gln) through the transamidation of misacylated Glu-tRNA(Gln) in organisms which lack glutaminyl-tRNA synthetase. The reaction takes place in the presence of glutamine and ATP through an activated gamma-phospho-Glu-tRNA(Gln).</text>
</comment>
<protein>
    <recommendedName>
        <fullName evidence="5 6">Multifunctional fusion protein</fullName>
    </recommendedName>
    <domain>
        <recommendedName>
            <fullName evidence="5">Glutamyl-tRNA(Gln) amidotransferase subunit A</fullName>
            <shortName evidence="5">Glu-ADT subunit A</shortName>
            <ecNumber evidence="5">6.3.5.7</ecNumber>
        </recommendedName>
    </domain>
    <domain>
        <recommendedName>
            <fullName evidence="6">Aspartyl/glutamyl-tRNA(Asn/Gln) amidotransferase subunit C</fullName>
            <shortName evidence="6">Asp/Glu-ADT subunit C</shortName>
            <ecNumber evidence="6">6.3.5.-</ecNumber>
        </recommendedName>
    </domain>
</protein>
<comment type="function">
    <text evidence="6">Allows the formation of correctly charged Asn-tRNA(Asn) or Gln-tRNA(Gln) through the transamidation of misacylated Asp-tRNA(Asn) or Glu-tRNA(Gln) in organisms which lack either or both of asparaginyl-tRNA or glutaminyl-tRNA synthetases. The reaction takes place in the presence of glutamine and ATP through an activated phospho-Asp-tRNA(Asn) or phospho-Glu-tRNA(Gln).</text>
</comment>
<evidence type="ECO:0000256" key="4">
    <source>
        <dbReference type="ARBA" id="ARBA00022917"/>
    </source>
</evidence>
<comment type="similarity">
    <text evidence="6">Belongs to the GatC family.</text>
</comment>
<reference evidence="8 9" key="1">
    <citation type="journal article" date="2016" name="Nat. Commun.">
        <title>Thousands of microbial genomes shed light on interconnected biogeochemical processes in an aquifer system.</title>
        <authorList>
            <person name="Anantharaman K."/>
            <person name="Brown C.T."/>
            <person name="Hug L.A."/>
            <person name="Sharon I."/>
            <person name="Castelle C.J."/>
            <person name="Probst A.J."/>
            <person name="Thomas B.C."/>
            <person name="Singh A."/>
            <person name="Wilkins M.J."/>
            <person name="Karaoz U."/>
            <person name="Brodie E.L."/>
            <person name="Williams K.H."/>
            <person name="Hubbard S.S."/>
            <person name="Banfield J.F."/>
        </authorList>
    </citation>
    <scope>NUCLEOTIDE SEQUENCE [LARGE SCALE GENOMIC DNA]</scope>
</reference>
<dbReference type="NCBIfam" id="TIGR00135">
    <property type="entry name" value="gatC"/>
    <property type="match status" value="1"/>
</dbReference>
<dbReference type="Proteomes" id="UP000178429">
    <property type="component" value="Unassembled WGS sequence"/>
</dbReference>
<feature type="active site" description="Charge relay system" evidence="5">
    <location>
        <position position="208"/>
    </location>
</feature>
<dbReference type="InterPro" id="IPR000120">
    <property type="entry name" value="Amidase"/>
</dbReference>
<dbReference type="InterPro" id="IPR036113">
    <property type="entry name" value="Asp/Glu-ADT_sf_sub_c"/>
</dbReference>
<dbReference type="InterPro" id="IPR023631">
    <property type="entry name" value="Amidase_dom"/>
</dbReference>
<keyword evidence="3 5" id="KW-0067">ATP-binding</keyword>
<sequence length="520" mass="56786">MAKLKKSDVEHVAKLANLTLSQKELTQYTKQLEAVLDYMDVLNELDTSAVEPTYQILDDTKNIFREDKVQSSLTQDDALSSAKDTYNGFFVAADVFGSKKEKNIPEKATSRIKLDQYNAILTKANPEGNLGHKDLFVTKGIETTAGSRVLAGYLPQYDGTVVKLLKDAGYVTKYKLNQDAWGHGASGENSDFGPTKNPWDMSKVSGGSSSGSAVAVATGVVELATATDTCGSVRMPASYTNVCGIKPTYGAVSRYGVIAFASSLDCPSLISSTVTKLRKYFQIIYKGDPLDATSQSKARSEHVDKKVKKLGIPREFISEGIDKETREIFLKATEIYKSLGYEIVDISLPHTKYGVAAYYIIAPTETASNLSRYDGVRYGHPRSFFGPEAKRRIMLGTFASSAGYVGRYYEKAARARTLIKSDLAKAFEKVDAIVAPVSPIPPYDIGEKVNDPLQLYLMDVYAAPASLSGVPSLALPCGFTNSGLPTGMQIFGPRWSEGALFDLGEKYQAKTDWHKKKPKV</sequence>
<evidence type="ECO:0000256" key="1">
    <source>
        <dbReference type="ARBA" id="ARBA00022598"/>
    </source>
</evidence>
<dbReference type="GO" id="GO:0050566">
    <property type="term" value="F:asparaginyl-tRNA synthase (glutamine-hydrolyzing) activity"/>
    <property type="evidence" value="ECO:0007669"/>
    <property type="project" value="RHEA"/>
</dbReference>
<dbReference type="PANTHER" id="PTHR11895">
    <property type="entry name" value="TRANSAMIDASE"/>
    <property type="match status" value="1"/>
</dbReference>
<dbReference type="GO" id="GO:0006412">
    <property type="term" value="P:translation"/>
    <property type="evidence" value="ECO:0007669"/>
    <property type="project" value="UniProtKB-UniRule"/>
</dbReference>
<dbReference type="HAMAP" id="MF_00120">
    <property type="entry name" value="GatA"/>
    <property type="match status" value="1"/>
</dbReference>
<feature type="active site" description="Charge relay system" evidence="5">
    <location>
        <position position="133"/>
    </location>
</feature>
<dbReference type="STRING" id="1802525.A2975_05445"/>
<dbReference type="InterPro" id="IPR003837">
    <property type="entry name" value="GatC"/>
</dbReference>
<dbReference type="EMBL" id="MGHL01000019">
    <property type="protein sequence ID" value="OGM68715.1"/>
    <property type="molecule type" value="Genomic_DNA"/>
</dbReference>
<accession>A0A1F8BZD2</accession>
<dbReference type="EC" id="6.3.5.7" evidence="5"/>
<organism evidence="8 9">
    <name type="scientific">Candidatus Woesebacteria bacterium RIFCSPLOWO2_01_FULL_44_14</name>
    <dbReference type="NCBI Taxonomy" id="1802525"/>
    <lineage>
        <taxon>Bacteria</taxon>
        <taxon>Candidatus Woeseibacteriota</taxon>
    </lineage>
</organism>
<comment type="caution">
    <text evidence="8">The sequence shown here is derived from an EMBL/GenBank/DDBJ whole genome shotgun (WGS) entry which is preliminary data.</text>
</comment>
<keyword evidence="2 5" id="KW-0547">Nucleotide-binding</keyword>
<evidence type="ECO:0000259" key="7">
    <source>
        <dbReference type="Pfam" id="PF01425"/>
    </source>
</evidence>
<evidence type="ECO:0000256" key="5">
    <source>
        <dbReference type="HAMAP-Rule" id="MF_00120"/>
    </source>
</evidence>
<comment type="subunit">
    <text evidence="5">Heterotrimer of A, B and C subunits.</text>
</comment>
<dbReference type="Gene3D" id="3.90.1300.10">
    <property type="entry name" value="Amidase signature (AS) domain"/>
    <property type="match status" value="1"/>
</dbReference>
<dbReference type="InterPro" id="IPR036928">
    <property type="entry name" value="AS_sf"/>
</dbReference>